<sequence>MMLEGKKIIITGGVTGCGRISAIECAREGASVVTMSRARPTDERAVKVIEECKKVGSGSYKHIQVDVSDKKAVFNAFEEAVDFMGGSLDATVSSHAIDAHTSSEEVDEEELLNVIAVNTFGTIWVDQASFKYMKENGGSIINYASVAGVTGIEGMPAYTVSKGGIVSYSRLIAKEWGKYDIRVNMMLPVVMTELAMIGRDSLKQDPEALSGFEKWLDDNIHLGKGKRGFEKQADAINAAYLTAFLCSDKASFITGQMIGVDGGMTFPR</sequence>
<dbReference type="GO" id="GO:0008206">
    <property type="term" value="P:bile acid metabolic process"/>
    <property type="evidence" value="ECO:0007669"/>
    <property type="project" value="UniProtKB-ARBA"/>
</dbReference>
<evidence type="ECO:0000256" key="1">
    <source>
        <dbReference type="ARBA" id="ARBA00006484"/>
    </source>
</evidence>
<dbReference type="FunFam" id="3.40.50.720:FF:000084">
    <property type="entry name" value="Short-chain dehydrogenase reductase"/>
    <property type="match status" value="1"/>
</dbReference>
<evidence type="ECO:0000313" key="3">
    <source>
        <dbReference type="EMBL" id="GAS83158.1"/>
    </source>
</evidence>
<proteinExistence type="inferred from homology"/>
<dbReference type="AlphaFoldDB" id="A0A100VNU6"/>
<protein>
    <submittedName>
        <fullName evidence="3">3-oxoacyl-[acyl-carrier protein] reductase</fullName>
    </submittedName>
</protein>
<dbReference type="Pfam" id="PF13561">
    <property type="entry name" value="adh_short_C2"/>
    <property type="match status" value="1"/>
</dbReference>
<dbReference type="Gene3D" id="3.40.50.720">
    <property type="entry name" value="NAD(P)-binding Rossmann-like Domain"/>
    <property type="match status" value="1"/>
</dbReference>
<dbReference type="InterPro" id="IPR002347">
    <property type="entry name" value="SDR_fam"/>
</dbReference>
<evidence type="ECO:0000256" key="2">
    <source>
        <dbReference type="ARBA" id="ARBA00023002"/>
    </source>
</evidence>
<dbReference type="PRINTS" id="PR00080">
    <property type="entry name" value="SDRFAMILY"/>
</dbReference>
<comment type="caution">
    <text evidence="3">The sequence shown here is derived from an EMBL/GenBank/DDBJ whole genome shotgun (WGS) entry which is preliminary data.</text>
</comment>
<evidence type="ECO:0000313" key="4">
    <source>
        <dbReference type="Proteomes" id="UP000069697"/>
    </source>
</evidence>
<accession>A0A100VNU6</accession>
<reference evidence="4" key="2">
    <citation type="submission" date="2016-01" db="EMBL/GenBank/DDBJ databases">
        <title>Draft Genome Sequence of Paenibacillus amylolyticus Heshi-A3 that Was Isolated from Fermented Rice Bran with Aging Salted Mackerel, Which Was Named Heshiko as Traditional Fermented Seafood in Japan.</title>
        <authorList>
            <person name="Akuzawa S."/>
            <person name="Nakagawa J."/>
            <person name="Kanekatsu T."/>
            <person name="Kubota E."/>
            <person name="Ohtake R."/>
            <person name="Suzuki T."/>
            <person name="Kanesaki Y."/>
        </authorList>
    </citation>
    <scope>NUCLEOTIDE SEQUENCE [LARGE SCALE GENOMIC DNA]</scope>
    <source>
        <strain evidence="4">Heshi-A3</strain>
    </source>
</reference>
<dbReference type="PRINTS" id="PR00081">
    <property type="entry name" value="GDHRDH"/>
</dbReference>
<comment type="similarity">
    <text evidence="1">Belongs to the short-chain dehydrogenases/reductases (SDR) family.</text>
</comment>
<dbReference type="PANTHER" id="PTHR42760">
    <property type="entry name" value="SHORT-CHAIN DEHYDROGENASES/REDUCTASES FAMILY MEMBER"/>
    <property type="match status" value="1"/>
</dbReference>
<gene>
    <name evidence="3" type="ORF">PAHA3_3236</name>
</gene>
<organism evidence="3 4">
    <name type="scientific">Paenibacillus amylolyticus</name>
    <dbReference type="NCBI Taxonomy" id="1451"/>
    <lineage>
        <taxon>Bacteria</taxon>
        <taxon>Bacillati</taxon>
        <taxon>Bacillota</taxon>
        <taxon>Bacilli</taxon>
        <taxon>Bacillales</taxon>
        <taxon>Paenibacillaceae</taxon>
        <taxon>Paenibacillus</taxon>
    </lineage>
</organism>
<name>A0A100VNU6_PAEAM</name>
<dbReference type="GO" id="GO:0006633">
    <property type="term" value="P:fatty acid biosynthetic process"/>
    <property type="evidence" value="ECO:0007669"/>
    <property type="project" value="TreeGrafter"/>
</dbReference>
<reference evidence="3 4" key="1">
    <citation type="journal article" date="2016" name="Genome Announc.">
        <title>Draft Genome Sequence of Paenibacillus amylolyticus Heshi-A3, Isolated from Fermented Rice Bran in a Japanese Fermented Seafood Dish.</title>
        <authorList>
            <person name="Akuzawa S."/>
            <person name="Nagaoka J."/>
            <person name="Kanekatsu M."/>
            <person name="Kubota E."/>
            <person name="Ohtake R."/>
            <person name="Suzuki T."/>
            <person name="Kanesaki Y."/>
        </authorList>
    </citation>
    <scope>NUCLEOTIDE SEQUENCE [LARGE SCALE GENOMIC DNA]</scope>
    <source>
        <strain evidence="3 4">Heshi-A3</strain>
    </source>
</reference>
<dbReference type="RefSeq" id="WP_062835547.1">
    <property type="nucleotide sequence ID" value="NZ_BCNV01000001.1"/>
</dbReference>
<dbReference type="Proteomes" id="UP000069697">
    <property type="component" value="Unassembled WGS sequence"/>
</dbReference>
<dbReference type="InterPro" id="IPR020904">
    <property type="entry name" value="Sc_DH/Rdtase_CS"/>
</dbReference>
<dbReference type="InterPro" id="IPR036291">
    <property type="entry name" value="NAD(P)-bd_dom_sf"/>
</dbReference>
<dbReference type="PANTHER" id="PTHR42760:SF133">
    <property type="entry name" value="3-OXOACYL-[ACYL-CARRIER-PROTEIN] REDUCTASE"/>
    <property type="match status" value="1"/>
</dbReference>
<keyword evidence="2" id="KW-0560">Oxidoreductase</keyword>
<dbReference type="GO" id="GO:0048038">
    <property type="term" value="F:quinone binding"/>
    <property type="evidence" value="ECO:0007669"/>
    <property type="project" value="TreeGrafter"/>
</dbReference>
<dbReference type="GO" id="GO:0016616">
    <property type="term" value="F:oxidoreductase activity, acting on the CH-OH group of donors, NAD or NADP as acceptor"/>
    <property type="evidence" value="ECO:0007669"/>
    <property type="project" value="TreeGrafter"/>
</dbReference>
<dbReference type="CDD" id="cd05233">
    <property type="entry name" value="SDR_c"/>
    <property type="match status" value="1"/>
</dbReference>
<dbReference type="SUPFAM" id="SSF51735">
    <property type="entry name" value="NAD(P)-binding Rossmann-fold domains"/>
    <property type="match status" value="1"/>
</dbReference>
<dbReference type="EMBL" id="BCNV01000001">
    <property type="protein sequence ID" value="GAS83158.1"/>
    <property type="molecule type" value="Genomic_DNA"/>
</dbReference>
<dbReference type="PROSITE" id="PS00061">
    <property type="entry name" value="ADH_SHORT"/>
    <property type="match status" value="1"/>
</dbReference>